<dbReference type="SMART" id="SM00062">
    <property type="entry name" value="PBPb"/>
    <property type="match status" value="1"/>
</dbReference>
<dbReference type="EMBL" id="JARSBO010000002">
    <property type="protein sequence ID" value="MDG4717972.1"/>
    <property type="molecule type" value="Genomic_DNA"/>
</dbReference>
<protein>
    <submittedName>
        <fullName evidence="3">Transporter substrate-binding domain-containing protein</fullName>
    </submittedName>
</protein>
<comment type="caution">
    <text evidence="3">The sequence shown here is derived from an EMBL/GenBank/DDBJ whole genome shotgun (WGS) entry which is preliminary data.</text>
</comment>
<keyword evidence="4" id="KW-1185">Reference proteome</keyword>
<gene>
    <name evidence="3" type="ORF">P7680_03130</name>
</gene>
<keyword evidence="1" id="KW-0732">Signal</keyword>
<dbReference type="RefSeq" id="WP_258547850.1">
    <property type="nucleotide sequence ID" value="NZ_JARSBO010000002.1"/>
</dbReference>
<reference evidence="3 4" key="1">
    <citation type="submission" date="2023-03" db="EMBL/GenBank/DDBJ databases">
        <title>Strain FZY0004 represents a novel species in the genus Thalassospira isolated from seawater.</title>
        <authorList>
            <person name="Fu Z.-Y."/>
        </authorList>
    </citation>
    <scope>NUCLEOTIDE SEQUENCE [LARGE SCALE GENOMIC DNA]</scope>
    <source>
        <strain evidence="3 4">FZY0004</strain>
    </source>
</reference>
<proteinExistence type="predicted"/>
<feature type="domain" description="Solute-binding protein family 3/N-terminal" evidence="2">
    <location>
        <begin position="52"/>
        <end position="277"/>
    </location>
</feature>
<dbReference type="Proteomes" id="UP001529180">
    <property type="component" value="Unassembled WGS sequence"/>
</dbReference>
<sequence>MACPEMWLRAARTLFAAFVAGGLGILITNSAIADNSSPITTDRDRALSGCKTLSVGGADGWEPITYIEENGRQSGLGIDILRAYADAHGIQLELRLDVPWNRSLQMLAKNELDVIAGAYFTAERDRTFIYTQPFAYDDVMIFQHRDNRFAVNGLHDLIGYRGARPQGGSYGDHIDKFAEQRLDMMYSPTGNNIFKVLLNGRADYVMLGLYDGMANIYRDKLVDTVIPAETPIARNEVHLMFSRGSACVRHIKNINILIDRLDEDGTLDQWTKNHLMKYPTENGS</sequence>
<evidence type="ECO:0000313" key="4">
    <source>
        <dbReference type="Proteomes" id="UP001529180"/>
    </source>
</evidence>
<dbReference type="InterPro" id="IPR001638">
    <property type="entry name" value="Solute-binding_3/MltF_N"/>
</dbReference>
<evidence type="ECO:0000313" key="3">
    <source>
        <dbReference type="EMBL" id="MDG4717972.1"/>
    </source>
</evidence>
<dbReference type="Gene3D" id="3.40.190.10">
    <property type="entry name" value="Periplasmic binding protein-like II"/>
    <property type="match status" value="2"/>
</dbReference>
<accession>A0ABT6G7F4</accession>
<dbReference type="Pfam" id="PF00497">
    <property type="entry name" value="SBP_bac_3"/>
    <property type="match status" value="1"/>
</dbReference>
<dbReference type="PANTHER" id="PTHR35936">
    <property type="entry name" value="MEMBRANE-BOUND LYTIC MUREIN TRANSGLYCOSYLASE F"/>
    <property type="match status" value="1"/>
</dbReference>
<evidence type="ECO:0000259" key="2">
    <source>
        <dbReference type="SMART" id="SM00062"/>
    </source>
</evidence>
<organism evidence="3 4">
    <name type="scientific">Thalassospira aquimaris</name>
    <dbReference type="NCBI Taxonomy" id="3037796"/>
    <lineage>
        <taxon>Bacteria</taxon>
        <taxon>Pseudomonadati</taxon>
        <taxon>Pseudomonadota</taxon>
        <taxon>Alphaproteobacteria</taxon>
        <taxon>Rhodospirillales</taxon>
        <taxon>Thalassospiraceae</taxon>
        <taxon>Thalassospira</taxon>
    </lineage>
</organism>
<dbReference type="PANTHER" id="PTHR35936:SF35">
    <property type="entry name" value="L-CYSTINE-BINDING PROTEIN TCYJ"/>
    <property type="match status" value="1"/>
</dbReference>
<name>A0ABT6G7F4_9PROT</name>
<evidence type="ECO:0000256" key="1">
    <source>
        <dbReference type="ARBA" id="ARBA00022729"/>
    </source>
</evidence>
<dbReference type="SUPFAM" id="SSF53850">
    <property type="entry name" value="Periplasmic binding protein-like II"/>
    <property type="match status" value="1"/>
</dbReference>